<dbReference type="Proteomes" id="UP000887565">
    <property type="component" value="Unplaced"/>
</dbReference>
<feature type="region of interest" description="Disordered" evidence="1">
    <location>
        <begin position="22"/>
        <end position="188"/>
    </location>
</feature>
<sequence>MKDSTDWDWDNKCAKFLKKLTSKDDFKDSGTGQKLLEKSSTKTAATPLSQKKPVELPFSVKKSTSRERDARRSRVLEKRRRSSSRRRYSRSLSRSRKRVRRSRSRSRSRRSPDRRRRHSPSPILTKNSKSKVDSNGQQNNRNREPLLITPAAATPVTKAFSVTDETLPPLKSNQKVTEPRGSKQAVDPMDYTPEATLSAEEVQVLQQLAKKDPVALERFMLQNPQVLRALLNREEQQAKQQLKEKAKMPIVEDSRQVETPRRRVPLQPDPIVAQKSTASLRNNSQILSLQDELKDKLLTSNADHSNKQSLTRQSMPNQDYGVQKSAPSAEALLMKILADEEEKKRKQAQNEKMIYDLLKQVDEITNQSKNKQKPVCTPATAPTISWPPAEFDSLISDASLNVQQAKQQVLGYRGGGPSTVPENRSAAVNQSFSQQYSNFSFPSKADSTNSDLQNSLRAKYEQSRMEKNKELEMKRREAFDKLAKDLCAPNNAAAGFGLGSFAPGGLSSRSDPMEDIEQILNIARVQSQRSSGILPSPQQQQQPQQQQPRQSSNFDYSSYLGYNYQNRNGSVEKYILLLNTNCECSLNYALPRGGRELRSGSQLVDVDDNVNRLITQIA</sequence>
<feature type="compositionally biased region" description="Basic residues" evidence="1">
    <location>
        <begin position="77"/>
        <end position="119"/>
    </location>
</feature>
<dbReference type="AlphaFoldDB" id="A0A915IKP0"/>
<name>A0A915IKP0_ROMCU</name>
<evidence type="ECO:0000313" key="3">
    <source>
        <dbReference type="WBParaSite" id="nRc.2.0.1.t14747-RA"/>
    </source>
</evidence>
<evidence type="ECO:0000256" key="1">
    <source>
        <dbReference type="SAM" id="MobiDB-lite"/>
    </source>
</evidence>
<accession>A0A915IKP0</accession>
<protein>
    <submittedName>
        <fullName evidence="3">Uncharacterized protein</fullName>
    </submittedName>
</protein>
<dbReference type="WBParaSite" id="nRc.2.0.1.t14747-RA">
    <property type="protein sequence ID" value="nRc.2.0.1.t14747-RA"/>
    <property type="gene ID" value="nRc.2.0.1.g14747"/>
</dbReference>
<feature type="compositionally biased region" description="Basic and acidic residues" evidence="1">
    <location>
        <begin position="64"/>
        <end position="76"/>
    </location>
</feature>
<reference evidence="3" key="1">
    <citation type="submission" date="2022-11" db="UniProtKB">
        <authorList>
            <consortium name="WormBaseParasite"/>
        </authorList>
    </citation>
    <scope>IDENTIFICATION</scope>
</reference>
<feature type="region of interest" description="Disordered" evidence="1">
    <location>
        <begin position="301"/>
        <end position="322"/>
    </location>
</feature>
<keyword evidence="2" id="KW-1185">Reference proteome</keyword>
<feature type="region of interest" description="Disordered" evidence="1">
    <location>
        <begin position="527"/>
        <end position="553"/>
    </location>
</feature>
<feature type="compositionally biased region" description="Polar residues" evidence="1">
    <location>
        <begin position="301"/>
        <end position="317"/>
    </location>
</feature>
<organism evidence="2 3">
    <name type="scientific">Romanomermis culicivorax</name>
    <name type="common">Nematode worm</name>
    <dbReference type="NCBI Taxonomy" id="13658"/>
    <lineage>
        <taxon>Eukaryota</taxon>
        <taxon>Metazoa</taxon>
        <taxon>Ecdysozoa</taxon>
        <taxon>Nematoda</taxon>
        <taxon>Enoplea</taxon>
        <taxon>Dorylaimia</taxon>
        <taxon>Mermithida</taxon>
        <taxon>Mermithoidea</taxon>
        <taxon>Mermithidae</taxon>
        <taxon>Romanomermis</taxon>
    </lineage>
</organism>
<proteinExistence type="predicted"/>
<feature type="compositionally biased region" description="Polar residues" evidence="1">
    <location>
        <begin position="122"/>
        <end position="140"/>
    </location>
</feature>
<evidence type="ECO:0000313" key="2">
    <source>
        <dbReference type="Proteomes" id="UP000887565"/>
    </source>
</evidence>
<feature type="compositionally biased region" description="Low complexity" evidence="1">
    <location>
        <begin position="535"/>
        <end position="552"/>
    </location>
</feature>